<evidence type="ECO:0000256" key="1">
    <source>
        <dbReference type="SAM" id="MobiDB-lite"/>
    </source>
</evidence>
<dbReference type="EMBL" id="SDMP01000014">
    <property type="protein sequence ID" value="RYR14480.1"/>
    <property type="molecule type" value="Genomic_DNA"/>
</dbReference>
<keyword evidence="3" id="KW-1185">Reference proteome</keyword>
<evidence type="ECO:0000313" key="3">
    <source>
        <dbReference type="Proteomes" id="UP000289738"/>
    </source>
</evidence>
<sequence>MKAEINGHMVSDQNTFSNFGNRIQKEEADFRGFQFRKQKTQSKKRKHIIEYSSSKEEIHSYDVTEIGTEIIEEFSKQSKKKKTNEEAAAQGMPEVNLANETNPLFQGQTDQSSVNIPSDSIVLIQLCLSSSQTISASPVPLFELSSPTDSTPQPQKAYESTPTVPPTPSKIDLAPEAIAAALLMMARTSSYVPREFLLLSFSLAFTDSSQEETQTQEGEGQPKPQVGKSLETTVLIEELDELVKKIAKSGEKTALDFAEDCHCYVPDPELRKY</sequence>
<feature type="compositionally biased region" description="Low complexity" evidence="1">
    <location>
        <begin position="211"/>
        <end position="221"/>
    </location>
</feature>
<feature type="region of interest" description="Disordered" evidence="1">
    <location>
        <begin position="209"/>
        <end position="228"/>
    </location>
</feature>
<proteinExistence type="predicted"/>
<protein>
    <submittedName>
        <fullName evidence="2">Uncharacterized protein</fullName>
    </submittedName>
</protein>
<dbReference type="AlphaFoldDB" id="A0A444ZJZ1"/>
<feature type="region of interest" description="Disordered" evidence="1">
    <location>
        <begin position="144"/>
        <end position="170"/>
    </location>
</feature>
<name>A0A444ZJZ1_ARAHY</name>
<reference evidence="2 3" key="1">
    <citation type="submission" date="2019-01" db="EMBL/GenBank/DDBJ databases">
        <title>Sequencing of cultivated peanut Arachis hypogaea provides insights into genome evolution and oil improvement.</title>
        <authorList>
            <person name="Chen X."/>
        </authorList>
    </citation>
    <scope>NUCLEOTIDE SEQUENCE [LARGE SCALE GENOMIC DNA]</scope>
    <source>
        <strain evidence="3">cv. Fuhuasheng</strain>
        <tissue evidence="2">Leaves</tissue>
    </source>
</reference>
<feature type="compositionally biased region" description="Polar residues" evidence="1">
    <location>
        <begin position="145"/>
        <end position="162"/>
    </location>
</feature>
<gene>
    <name evidence="2" type="ORF">Ahy_B04g071061</name>
</gene>
<comment type="caution">
    <text evidence="2">The sequence shown here is derived from an EMBL/GenBank/DDBJ whole genome shotgun (WGS) entry which is preliminary data.</text>
</comment>
<accession>A0A444ZJZ1</accession>
<evidence type="ECO:0000313" key="2">
    <source>
        <dbReference type="EMBL" id="RYR14480.1"/>
    </source>
</evidence>
<organism evidence="2 3">
    <name type="scientific">Arachis hypogaea</name>
    <name type="common">Peanut</name>
    <dbReference type="NCBI Taxonomy" id="3818"/>
    <lineage>
        <taxon>Eukaryota</taxon>
        <taxon>Viridiplantae</taxon>
        <taxon>Streptophyta</taxon>
        <taxon>Embryophyta</taxon>
        <taxon>Tracheophyta</taxon>
        <taxon>Spermatophyta</taxon>
        <taxon>Magnoliopsida</taxon>
        <taxon>eudicotyledons</taxon>
        <taxon>Gunneridae</taxon>
        <taxon>Pentapetalae</taxon>
        <taxon>rosids</taxon>
        <taxon>fabids</taxon>
        <taxon>Fabales</taxon>
        <taxon>Fabaceae</taxon>
        <taxon>Papilionoideae</taxon>
        <taxon>50 kb inversion clade</taxon>
        <taxon>dalbergioids sensu lato</taxon>
        <taxon>Dalbergieae</taxon>
        <taxon>Pterocarpus clade</taxon>
        <taxon>Arachis</taxon>
    </lineage>
</organism>
<dbReference type="Proteomes" id="UP000289738">
    <property type="component" value="Chromosome B04"/>
</dbReference>